<sequence length="164" mass="17510">MTVLALSRGGGLDVEARSPASVWDACLRLPRWSGMHVLRLPPCLGCSVLVSAKSGMAPCLLPSGMQRSCLPAVVQCSACVSAVVQRPVSPAVVWDAALCLPAGVQMQLPCLLPVVWMQRSCLPSVWGFKASCLRRSLGCSARVPVRRMLCLLPVWGCKRSCLPP</sequence>
<organism evidence="1 2">
    <name type="scientific">Araneus ventricosus</name>
    <name type="common">Orbweaver spider</name>
    <name type="synonym">Epeira ventricosa</name>
    <dbReference type="NCBI Taxonomy" id="182803"/>
    <lineage>
        <taxon>Eukaryota</taxon>
        <taxon>Metazoa</taxon>
        <taxon>Ecdysozoa</taxon>
        <taxon>Arthropoda</taxon>
        <taxon>Chelicerata</taxon>
        <taxon>Arachnida</taxon>
        <taxon>Araneae</taxon>
        <taxon>Araneomorphae</taxon>
        <taxon>Entelegynae</taxon>
        <taxon>Araneoidea</taxon>
        <taxon>Araneidae</taxon>
        <taxon>Araneus</taxon>
    </lineage>
</organism>
<evidence type="ECO:0000313" key="2">
    <source>
        <dbReference type="Proteomes" id="UP000499080"/>
    </source>
</evidence>
<accession>A0A4Y2MP14</accession>
<protein>
    <submittedName>
        <fullName evidence="1">Uncharacterized protein</fullName>
    </submittedName>
</protein>
<reference evidence="1 2" key="1">
    <citation type="journal article" date="2019" name="Sci. Rep.">
        <title>Orb-weaving spider Araneus ventricosus genome elucidates the spidroin gene catalogue.</title>
        <authorList>
            <person name="Kono N."/>
            <person name="Nakamura H."/>
            <person name="Ohtoshi R."/>
            <person name="Moran D.A.P."/>
            <person name="Shinohara A."/>
            <person name="Yoshida Y."/>
            <person name="Fujiwara M."/>
            <person name="Mori M."/>
            <person name="Tomita M."/>
            <person name="Arakawa K."/>
        </authorList>
    </citation>
    <scope>NUCLEOTIDE SEQUENCE [LARGE SCALE GENOMIC DNA]</scope>
</reference>
<dbReference type="AlphaFoldDB" id="A0A4Y2MP14"/>
<comment type="caution">
    <text evidence="1">The sequence shown here is derived from an EMBL/GenBank/DDBJ whole genome shotgun (WGS) entry which is preliminary data.</text>
</comment>
<dbReference type="EMBL" id="BGPR01007707">
    <property type="protein sequence ID" value="GBN28901.1"/>
    <property type="molecule type" value="Genomic_DNA"/>
</dbReference>
<proteinExistence type="predicted"/>
<name>A0A4Y2MP14_ARAVE</name>
<keyword evidence="2" id="KW-1185">Reference proteome</keyword>
<dbReference type="Proteomes" id="UP000499080">
    <property type="component" value="Unassembled WGS sequence"/>
</dbReference>
<evidence type="ECO:0000313" key="1">
    <source>
        <dbReference type="EMBL" id="GBN28901.1"/>
    </source>
</evidence>
<gene>
    <name evidence="1" type="ORF">AVEN_190056_1</name>
</gene>